<dbReference type="AlphaFoldDB" id="A0A6B2NTB7"/>
<reference evidence="2" key="1">
    <citation type="submission" date="2020-02" db="EMBL/GenBank/DDBJ databases">
        <title>Delineation of the pyrene-degrading pathway in Roseobacter clade bacteria by genomic analysis.</title>
        <authorList>
            <person name="Zhou H."/>
            <person name="Wang H."/>
        </authorList>
    </citation>
    <scope>NUCLEOTIDE SEQUENCE</scope>
    <source>
        <strain evidence="2">PrR005</strain>
    </source>
</reference>
<dbReference type="RefSeq" id="WP_164131366.1">
    <property type="nucleotide sequence ID" value="NZ_JAAGOX010000028.1"/>
</dbReference>
<evidence type="ECO:0000313" key="2">
    <source>
        <dbReference type="EMBL" id="NDW46350.1"/>
    </source>
</evidence>
<feature type="region of interest" description="Disordered" evidence="1">
    <location>
        <begin position="62"/>
        <end position="91"/>
    </location>
</feature>
<protein>
    <submittedName>
        <fullName evidence="2">DUF2274 domain-containing protein</fullName>
    </submittedName>
</protein>
<dbReference type="Pfam" id="PF10038">
    <property type="entry name" value="DUF2274"/>
    <property type="match status" value="1"/>
</dbReference>
<comment type="caution">
    <text evidence="2">The sequence shown here is derived from an EMBL/GenBank/DDBJ whole genome shotgun (WGS) entry which is preliminary data.</text>
</comment>
<dbReference type="EMBL" id="JAAGOX010000028">
    <property type="protein sequence ID" value="NDW46350.1"/>
    <property type="molecule type" value="Genomic_DNA"/>
</dbReference>
<name>A0A6B2NTB7_9RHOB</name>
<gene>
    <name evidence="2" type="ORF">G0P99_15410</name>
</gene>
<accession>A0A6B2NTB7</accession>
<proteinExistence type="predicted"/>
<dbReference type="InterPro" id="IPR018733">
    <property type="entry name" value="DUF2274"/>
</dbReference>
<sequence>MTKLKLGPIRDDKPVKLTVELPADVHRDLCDYAAVLGHQTGQDLEPARLVAPMLDRFMSTDRGFATARKAGPRANRKKPTETQAQPDGEQG</sequence>
<organism evidence="2">
    <name type="scientific">Ruegeria sp. PrR005</name>
    <dbReference type="NCBI Taxonomy" id="2706882"/>
    <lineage>
        <taxon>Bacteria</taxon>
        <taxon>Pseudomonadati</taxon>
        <taxon>Pseudomonadota</taxon>
        <taxon>Alphaproteobacteria</taxon>
        <taxon>Rhodobacterales</taxon>
        <taxon>Roseobacteraceae</taxon>
        <taxon>Ruegeria</taxon>
    </lineage>
</organism>
<evidence type="ECO:0000256" key="1">
    <source>
        <dbReference type="SAM" id="MobiDB-lite"/>
    </source>
</evidence>